<evidence type="ECO:0000313" key="3">
    <source>
        <dbReference type="EMBL" id="KAF2142801.1"/>
    </source>
</evidence>
<reference evidence="3" key="1">
    <citation type="journal article" date="2020" name="Stud. Mycol.">
        <title>101 Dothideomycetes genomes: a test case for predicting lifestyles and emergence of pathogens.</title>
        <authorList>
            <person name="Haridas S."/>
            <person name="Albert R."/>
            <person name="Binder M."/>
            <person name="Bloem J."/>
            <person name="Labutti K."/>
            <person name="Salamov A."/>
            <person name="Andreopoulos B."/>
            <person name="Baker S."/>
            <person name="Barry K."/>
            <person name="Bills G."/>
            <person name="Bluhm B."/>
            <person name="Cannon C."/>
            <person name="Castanera R."/>
            <person name="Culley D."/>
            <person name="Daum C."/>
            <person name="Ezra D."/>
            <person name="Gonzalez J."/>
            <person name="Henrissat B."/>
            <person name="Kuo A."/>
            <person name="Liang C."/>
            <person name="Lipzen A."/>
            <person name="Lutzoni F."/>
            <person name="Magnuson J."/>
            <person name="Mondo S."/>
            <person name="Nolan M."/>
            <person name="Ohm R."/>
            <person name="Pangilinan J."/>
            <person name="Park H.-J."/>
            <person name="Ramirez L."/>
            <person name="Alfaro M."/>
            <person name="Sun H."/>
            <person name="Tritt A."/>
            <person name="Yoshinaga Y."/>
            <person name="Zwiers L.-H."/>
            <person name="Turgeon B."/>
            <person name="Goodwin S."/>
            <person name="Spatafora J."/>
            <person name="Crous P."/>
            <person name="Grigoriev I."/>
        </authorList>
    </citation>
    <scope>NUCLEOTIDE SEQUENCE</scope>
    <source>
        <strain evidence="3">CBS 121167</strain>
    </source>
</reference>
<protein>
    <submittedName>
        <fullName evidence="3">Uncharacterized protein</fullName>
    </submittedName>
</protein>
<dbReference type="Proteomes" id="UP000799438">
    <property type="component" value="Unassembled WGS sequence"/>
</dbReference>
<dbReference type="GeneID" id="54299512"/>
<feature type="region of interest" description="Disordered" evidence="1">
    <location>
        <begin position="1"/>
        <end position="42"/>
    </location>
</feature>
<accession>A0A6A6BJQ6</accession>
<gene>
    <name evidence="3" type="ORF">K452DRAFT_297334</name>
</gene>
<feature type="transmembrane region" description="Helical" evidence="2">
    <location>
        <begin position="165"/>
        <end position="189"/>
    </location>
</feature>
<keyword evidence="2" id="KW-0472">Membrane</keyword>
<name>A0A6A6BJQ6_9PEZI</name>
<keyword evidence="2" id="KW-1133">Transmembrane helix</keyword>
<evidence type="ECO:0000256" key="1">
    <source>
        <dbReference type="SAM" id="MobiDB-lite"/>
    </source>
</evidence>
<dbReference type="AlphaFoldDB" id="A0A6A6BJQ6"/>
<evidence type="ECO:0000256" key="2">
    <source>
        <dbReference type="SAM" id="Phobius"/>
    </source>
</evidence>
<keyword evidence="2" id="KW-0812">Transmembrane</keyword>
<dbReference type="EMBL" id="ML995483">
    <property type="protein sequence ID" value="KAF2142801.1"/>
    <property type="molecule type" value="Genomic_DNA"/>
</dbReference>
<proteinExistence type="predicted"/>
<dbReference type="RefSeq" id="XP_033398513.1">
    <property type="nucleotide sequence ID" value="XM_033542015.1"/>
</dbReference>
<sequence length="195" mass="22418">MPRPKNKRVSPDRLDEASEPPSKRLELSTQPSSSRNSEEKSTLEALKALPHQELAMVANGLVLELKSWNDNDPTPVGRSEWWTEIKVEEEARSLKIWCREHIRKQMRWQGRWFGAWAVPHEAVFVELFGADRAKLRSYKPMKLSLLEFDAVIGYIRVRLGDKHSLFVTSANVVWMSGVNMFMLFGTFGLDTGPDY</sequence>
<evidence type="ECO:0000313" key="4">
    <source>
        <dbReference type="Proteomes" id="UP000799438"/>
    </source>
</evidence>
<keyword evidence="4" id="KW-1185">Reference proteome</keyword>
<feature type="compositionally biased region" description="Basic and acidic residues" evidence="1">
    <location>
        <begin position="9"/>
        <end position="26"/>
    </location>
</feature>
<organism evidence="3 4">
    <name type="scientific">Aplosporella prunicola CBS 121167</name>
    <dbReference type="NCBI Taxonomy" id="1176127"/>
    <lineage>
        <taxon>Eukaryota</taxon>
        <taxon>Fungi</taxon>
        <taxon>Dikarya</taxon>
        <taxon>Ascomycota</taxon>
        <taxon>Pezizomycotina</taxon>
        <taxon>Dothideomycetes</taxon>
        <taxon>Dothideomycetes incertae sedis</taxon>
        <taxon>Botryosphaeriales</taxon>
        <taxon>Aplosporellaceae</taxon>
        <taxon>Aplosporella</taxon>
    </lineage>
</organism>